<evidence type="ECO:0000313" key="9">
    <source>
        <dbReference type="Proteomes" id="UP000195602"/>
    </source>
</evidence>
<sequence>MADKYPELEVSADEQDVQGDFLSREKELLGDEFQTEQDNEVLAESDDDIQEFKEQFPEVDNSIAAEPQEESEDDEFENFGSAPPVSQELGESEPLKEWRERRTLEIEEREKANRKKKEEIVAAARQSIDDFYDNYNNKKDQHAKDVLKEEEEFLEKRDGFLKRGTLWDRVNELVSEVGEVSDDGRDKSRFDALLKKLKGKENVPGAGGY</sequence>
<comment type="subcellular location">
    <subcellularLocation>
        <location evidence="1 6">Cytoplasmic vesicle membrane</location>
        <topology evidence="1 6">Peripheral membrane protein</topology>
        <orientation evidence="1 6">Cytoplasmic side</orientation>
    </subcellularLocation>
    <subcellularLocation>
        <location evidence="6">Membrane</location>
        <location evidence="6">Coated pit</location>
        <topology evidence="6">Peripheral membrane protein</topology>
        <orientation evidence="6">Cytoplasmic side</orientation>
    </subcellularLocation>
    <text evidence="6">Cytoplasmic face of coated pits and vesicles.</text>
</comment>
<keyword evidence="5 6" id="KW-0968">Cytoplasmic vesicle</keyword>
<dbReference type="AlphaFoldDB" id="A0AA91PZD1"/>
<feature type="compositionally biased region" description="Acidic residues" evidence="7">
    <location>
        <begin position="67"/>
        <end position="77"/>
    </location>
</feature>
<reference evidence="8 9" key="1">
    <citation type="submission" date="2017-04" db="EMBL/GenBank/DDBJ databases">
        <title>Draft genome of the yeast Clavispora lusitaniae type strain CBS 6936.</title>
        <authorList>
            <person name="Durrens P."/>
            <person name="Klopp C."/>
            <person name="Biteau N."/>
            <person name="Fitton-Ouhabi V."/>
            <person name="Dementhon K."/>
            <person name="Accoceberry I."/>
            <person name="Sherman D.J."/>
            <person name="Noel T."/>
        </authorList>
    </citation>
    <scope>NUCLEOTIDE SEQUENCE [LARGE SCALE GENOMIC DNA]</scope>
    <source>
        <strain evidence="8 9">CBS 6936</strain>
    </source>
</reference>
<dbReference type="OMA" id="QVIKDWR"/>
<comment type="similarity">
    <text evidence="2 6">Belongs to the clathrin light chain family.</text>
</comment>
<dbReference type="GO" id="GO:0030130">
    <property type="term" value="C:clathrin coat of trans-Golgi network vesicle"/>
    <property type="evidence" value="ECO:0007669"/>
    <property type="project" value="InterPro"/>
</dbReference>
<evidence type="ECO:0000256" key="1">
    <source>
        <dbReference type="ARBA" id="ARBA00004180"/>
    </source>
</evidence>
<dbReference type="GO" id="GO:0032050">
    <property type="term" value="F:clathrin heavy chain binding"/>
    <property type="evidence" value="ECO:0007669"/>
    <property type="project" value="TreeGrafter"/>
</dbReference>
<dbReference type="GO" id="GO:0072583">
    <property type="term" value="P:clathrin-dependent endocytosis"/>
    <property type="evidence" value="ECO:0007669"/>
    <property type="project" value="TreeGrafter"/>
</dbReference>
<evidence type="ECO:0000256" key="5">
    <source>
        <dbReference type="ARBA" id="ARBA00023329"/>
    </source>
</evidence>
<comment type="function">
    <text evidence="6">Clathrin is the major protein of the polyhedral coat of coated pits and vesicles.</text>
</comment>
<feature type="compositionally biased region" description="Acidic residues" evidence="7">
    <location>
        <begin position="33"/>
        <end position="49"/>
    </location>
</feature>
<gene>
    <name evidence="8" type="ORF">A9F13_08g01540</name>
</gene>
<keyword evidence="4 6" id="KW-0168">Coated pit</keyword>
<accession>A0AA91PZD1</accession>
<dbReference type="Pfam" id="PF01086">
    <property type="entry name" value="Clathrin_lg_ch"/>
    <property type="match status" value="1"/>
</dbReference>
<evidence type="ECO:0000256" key="3">
    <source>
        <dbReference type="ARBA" id="ARBA00023136"/>
    </source>
</evidence>
<evidence type="ECO:0000256" key="6">
    <source>
        <dbReference type="RuleBase" id="RU363137"/>
    </source>
</evidence>
<evidence type="ECO:0000256" key="7">
    <source>
        <dbReference type="SAM" id="MobiDB-lite"/>
    </source>
</evidence>
<dbReference type="GO" id="GO:0005198">
    <property type="term" value="F:structural molecule activity"/>
    <property type="evidence" value="ECO:0007669"/>
    <property type="project" value="InterPro"/>
</dbReference>
<comment type="caution">
    <text evidence="8">The sequence shown here is derived from an EMBL/GenBank/DDBJ whole genome shotgun (WGS) entry which is preliminary data.</text>
</comment>
<dbReference type="KEGG" id="clus:A9F13_08g01540"/>
<dbReference type="Proteomes" id="UP000195602">
    <property type="component" value="Unassembled WGS sequence"/>
</dbReference>
<feature type="region of interest" description="Disordered" evidence="7">
    <location>
        <begin position="1"/>
        <end position="100"/>
    </location>
</feature>
<dbReference type="InterPro" id="IPR000996">
    <property type="entry name" value="Clathrin_L-chain"/>
</dbReference>
<dbReference type="GO" id="GO:0030132">
    <property type="term" value="C:clathrin coat of coated pit"/>
    <property type="evidence" value="ECO:0007669"/>
    <property type="project" value="InterPro"/>
</dbReference>
<dbReference type="EMBL" id="LYUB02000008">
    <property type="protein sequence ID" value="OVF08453.1"/>
    <property type="molecule type" value="Genomic_DNA"/>
</dbReference>
<dbReference type="PANTHER" id="PTHR10639:SF7">
    <property type="entry name" value="CLATHRIN LIGHT CHAIN"/>
    <property type="match status" value="1"/>
</dbReference>
<proteinExistence type="inferred from homology"/>
<dbReference type="PANTHER" id="PTHR10639">
    <property type="entry name" value="CLATHRIN LIGHT CHAIN"/>
    <property type="match status" value="1"/>
</dbReference>
<protein>
    <recommendedName>
        <fullName evidence="6">Clathrin light chain</fullName>
    </recommendedName>
</protein>
<evidence type="ECO:0000313" key="8">
    <source>
        <dbReference type="EMBL" id="OVF08453.1"/>
    </source>
</evidence>
<evidence type="ECO:0000256" key="4">
    <source>
        <dbReference type="ARBA" id="ARBA00023176"/>
    </source>
</evidence>
<keyword evidence="3 6" id="KW-0472">Membrane</keyword>
<name>A0AA91PZD1_CLALS</name>
<evidence type="ECO:0000256" key="2">
    <source>
        <dbReference type="ARBA" id="ARBA00005263"/>
    </source>
</evidence>
<dbReference type="GO" id="GO:0006886">
    <property type="term" value="P:intracellular protein transport"/>
    <property type="evidence" value="ECO:0007669"/>
    <property type="project" value="InterPro"/>
</dbReference>
<organism evidence="8 9">
    <name type="scientific">Clavispora lusitaniae</name>
    <name type="common">Candida lusitaniae</name>
    <dbReference type="NCBI Taxonomy" id="36911"/>
    <lineage>
        <taxon>Eukaryota</taxon>
        <taxon>Fungi</taxon>
        <taxon>Dikarya</taxon>
        <taxon>Ascomycota</taxon>
        <taxon>Saccharomycotina</taxon>
        <taxon>Pichiomycetes</taxon>
        <taxon>Metschnikowiaceae</taxon>
        <taxon>Clavispora</taxon>
    </lineage>
</organism>